<comment type="caution">
    <text evidence="1">The sequence shown here is derived from an EMBL/GenBank/DDBJ whole genome shotgun (WGS) entry which is preliminary data.</text>
</comment>
<name>A0AAN7SDW8_9COLE</name>
<protein>
    <submittedName>
        <fullName evidence="1">Uncharacterized protein</fullName>
    </submittedName>
</protein>
<dbReference type="EMBL" id="JARPUR010000004">
    <property type="protein sequence ID" value="KAK4876992.1"/>
    <property type="molecule type" value="Genomic_DNA"/>
</dbReference>
<evidence type="ECO:0000313" key="2">
    <source>
        <dbReference type="Proteomes" id="UP001353858"/>
    </source>
</evidence>
<sequence>MAPQEESLQDQIQNQPPLKIHIDQEISFVQTLAVLNYFVIMYQSVEQRMSDIYNAGAFERRRITRLMIESLEVAFHLCNSYTEEYSLTKIFDIINSIMPTAYILNTGYWVFYSTQGGQGVCICLRFGLCCPHQRNHNHWVNMEGAQETEVTPFSSTQLGKYWPIDFNIHITPMINDALRSYDVLIKMTVQSYYTQDVAAAATNSTAFIICTEIRYLMTPEYYPHESKIVQFTPHPLTHKNYGKYFNALQTYLDTFGSQSQFLYKNTIVTNTSPKLTIIPFGGTFLSNQHYSYNPRNSFNLSVLNEVNIAIYNENNYGKLDYEKTDVTRQEGDYPNIRNRFIDSLPNYFRLYKTKSISQEELLTNNLHKQKRKRGKYNRVCKDKNFFVENFQIPSTSTYDKENKLNEFFPNCFNQNNVELKINQGVKRKENRMYNSATGSDSFSLPDIVIENSQDANEYLEDISDIIKNDMGNGVDKTIKLEQPSESIEDELFNLARNSTTIRFVIPSDDDD</sequence>
<dbReference type="Proteomes" id="UP001353858">
    <property type="component" value="Unassembled WGS sequence"/>
</dbReference>
<proteinExistence type="predicted"/>
<organism evidence="1 2">
    <name type="scientific">Aquatica leii</name>
    <dbReference type="NCBI Taxonomy" id="1421715"/>
    <lineage>
        <taxon>Eukaryota</taxon>
        <taxon>Metazoa</taxon>
        <taxon>Ecdysozoa</taxon>
        <taxon>Arthropoda</taxon>
        <taxon>Hexapoda</taxon>
        <taxon>Insecta</taxon>
        <taxon>Pterygota</taxon>
        <taxon>Neoptera</taxon>
        <taxon>Endopterygota</taxon>
        <taxon>Coleoptera</taxon>
        <taxon>Polyphaga</taxon>
        <taxon>Elateriformia</taxon>
        <taxon>Elateroidea</taxon>
        <taxon>Lampyridae</taxon>
        <taxon>Luciolinae</taxon>
        <taxon>Aquatica</taxon>
    </lineage>
</organism>
<evidence type="ECO:0000313" key="1">
    <source>
        <dbReference type="EMBL" id="KAK4876992.1"/>
    </source>
</evidence>
<keyword evidence="2" id="KW-1185">Reference proteome</keyword>
<accession>A0AAN7SDW8</accession>
<gene>
    <name evidence="1" type="ORF">RN001_009498</name>
</gene>
<reference evidence="2" key="1">
    <citation type="submission" date="2023-01" db="EMBL/GenBank/DDBJ databases">
        <title>Key to firefly adult light organ development and bioluminescence: homeobox transcription factors regulate luciferase expression and transportation to peroxisome.</title>
        <authorList>
            <person name="Fu X."/>
        </authorList>
    </citation>
    <scope>NUCLEOTIDE SEQUENCE [LARGE SCALE GENOMIC DNA]</scope>
</reference>
<dbReference type="AlphaFoldDB" id="A0AAN7SDW8"/>